<dbReference type="AlphaFoldDB" id="T1A9U7"/>
<dbReference type="PANTHER" id="PTHR46889">
    <property type="entry name" value="TRANSPOSASE INSF FOR INSERTION SEQUENCE IS3B-RELATED"/>
    <property type="match status" value="1"/>
</dbReference>
<reference evidence="2" key="2">
    <citation type="journal article" date="2014" name="ISME J.">
        <title>Microbial stratification in low pH oxic and suboxic macroscopic growths along an acid mine drainage.</title>
        <authorList>
            <person name="Mendez-Garcia C."/>
            <person name="Mesa V."/>
            <person name="Sprenger R.R."/>
            <person name="Richter M."/>
            <person name="Diez M.S."/>
            <person name="Solano J."/>
            <person name="Bargiela R."/>
            <person name="Golyshina O.V."/>
            <person name="Manteca A."/>
            <person name="Ramos J.L."/>
            <person name="Gallego J.R."/>
            <person name="Llorente I."/>
            <person name="Martins Dos Santos V.A."/>
            <person name="Jensen O.N."/>
            <person name="Pelaez A.I."/>
            <person name="Sanchez J."/>
            <person name="Ferrer M."/>
        </authorList>
    </citation>
    <scope>NUCLEOTIDE SEQUENCE</scope>
</reference>
<evidence type="ECO:0000259" key="1">
    <source>
        <dbReference type="PROSITE" id="PS50994"/>
    </source>
</evidence>
<protein>
    <submittedName>
        <fullName evidence="2">Transposase</fullName>
    </submittedName>
</protein>
<comment type="caution">
    <text evidence="2">The sequence shown here is derived from an EMBL/GenBank/DDBJ whole genome shotgun (WGS) entry which is preliminary data.</text>
</comment>
<dbReference type="InterPro" id="IPR012337">
    <property type="entry name" value="RNaseH-like_sf"/>
</dbReference>
<dbReference type="InterPro" id="IPR050900">
    <property type="entry name" value="Transposase_IS3/IS150/IS904"/>
</dbReference>
<dbReference type="SUPFAM" id="SSF53098">
    <property type="entry name" value="Ribonuclease H-like"/>
    <property type="match status" value="1"/>
</dbReference>
<dbReference type="GO" id="GO:0015074">
    <property type="term" value="P:DNA integration"/>
    <property type="evidence" value="ECO:0007669"/>
    <property type="project" value="InterPro"/>
</dbReference>
<dbReference type="PANTHER" id="PTHR46889:SF4">
    <property type="entry name" value="TRANSPOSASE INSO FOR INSERTION SEQUENCE ELEMENT IS911B-RELATED"/>
    <property type="match status" value="1"/>
</dbReference>
<gene>
    <name evidence="2" type="ORF">B1B_10160</name>
</gene>
<dbReference type="Gene3D" id="3.30.420.10">
    <property type="entry name" value="Ribonuclease H-like superfamily/Ribonuclease H"/>
    <property type="match status" value="1"/>
</dbReference>
<dbReference type="InterPro" id="IPR001584">
    <property type="entry name" value="Integrase_cat-core"/>
</dbReference>
<accession>T1A9U7</accession>
<dbReference type="EMBL" id="AUZY01006686">
    <property type="protein sequence ID" value="EQD53578.1"/>
    <property type="molecule type" value="Genomic_DNA"/>
</dbReference>
<dbReference type="Pfam" id="PF13683">
    <property type="entry name" value="rve_3"/>
    <property type="match status" value="1"/>
</dbReference>
<name>T1A9U7_9ZZZZ</name>
<reference evidence="2" key="1">
    <citation type="submission" date="2013-08" db="EMBL/GenBank/DDBJ databases">
        <authorList>
            <person name="Mendez C."/>
            <person name="Richter M."/>
            <person name="Ferrer M."/>
            <person name="Sanchez J."/>
        </authorList>
    </citation>
    <scope>NUCLEOTIDE SEQUENCE</scope>
</reference>
<evidence type="ECO:0000313" key="2">
    <source>
        <dbReference type="EMBL" id="EQD53578.1"/>
    </source>
</evidence>
<feature type="domain" description="Integrase catalytic" evidence="1">
    <location>
        <begin position="1"/>
        <end position="96"/>
    </location>
</feature>
<sequence>MFNTDPGAQFTSEAFLGVLERHHIAIRMDGKGRWRDNVLVERLWRSVKYEEVYLKAYESIPEARRSLAPYFDFYNHDRRHQGLLKQAPWQAYTTVSLGQVA</sequence>
<proteinExistence type="predicted"/>
<organism evidence="2">
    <name type="scientific">mine drainage metagenome</name>
    <dbReference type="NCBI Taxonomy" id="410659"/>
    <lineage>
        <taxon>unclassified sequences</taxon>
        <taxon>metagenomes</taxon>
        <taxon>ecological metagenomes</taxon>
    </lineage>
</organism>
<dbReference type="InterPro" id="IPR036397">
    <property type="entry name" value="RNaseH_sf"/>
</dbReference>
<dbReference type="GO" id="GO:0003676">
    <property type="term" value="F:nucleic acid binding"/>
    <property type="evidence" value="ECO:0007669"/>
    <property type="project" value="InterPro"/>
</dbReference>
<dbReference type="PROSITE" id="PS50994">
    <property type="entry name" value="INTEGRASE"/>
    <property type="match status" value="1"/>
</dbReference>